<evidence type="ECO:0000313" key="2">
    <source>
        <dbReference type="Proteomes" id="UP001324185"/>
    </source>
</evidence>
<proteinExistence type="predicted"/>
<accession>A0ABZ0X320</accession>
<dbReference type="EMBL" id="CP140158">
    <property type="protein sequence ID" value="WQG84904.1"/>
    <property type="molecule type" value="Genomic_DNA"/>
</dbReference>
<organism evidence="1 2">
    <name type="scientific">Kangiella aquimarina</name>
    <dbReference type="NCBI Taxonomy" id="261965"/>
    <lineage>
        <taxon>Bacteria</taxon>
        <taxon>Pseudomonadati</taxon>
        <taxon>Pseudomonadota</taxon>
        <taxon>Gammaproteobacteria</taxon>
        <taxon>Kangiellales</taxon>
        <taxon>Kangiellaceae</taxon>
        <taxon>Kangiella</taxon>
    </lineage>
</organism>
<sequence length="128" mass="14285">MLKFDSNIITMNTTKFLLILTFLFGSLSVHSLTAGDNVARVSVLSSGELLLNGEPSDISLIESAFRVLKKSNGTVYYYRESPNSAKAPDGAIQVIDLVIKYNLPITFFTEPDFSDDFNPENHYQPTMR</sequence>
<gene>
    <name evidence="1" type="ORF">SR900_10565</name>
</gene>
<dbReference type="RefSeq" id="WP_018625482.1">
    <property type="nucleotide sequence ID" value="NZ_CP140158.1"/>
</dbReference>
<evidence type="ECO:0000313" key="1">
    <source>
        <dbReference type="EMBL" id="WQG84904.1"/>
    </source>
</evidence>
<dbReference type="Proteomes" id="UP001324185">
    <property type="component" value="Chromosome"/>
</dbReference>
<reference evidence="1 2" key="1">
    <citation type="submission" date="2023-11" db="EMBL/GenBank/DDBJ databases">
        <title>MicrobeMod: A computational toolkit for identifying prokaryotic methylation and restriction-modification with nanopore sequencing.</title>
        <authorList>
            <person name="Crits-Christoph A."/>
            <person name="Kang S.C."/>
            <person name="Lee H."/>
            <person name="Ostrov N."/>
        </authorList>
    </citation>
    <scope>NUCLEOTIDE SEQUENCE [LARGE SCALE GENOMIC DNA]</scope>
    <source>
        <strain evidence="1 2">DSMZ 16071</strain>
    </source>
</reference>
<protein>
    <submittedName>
        <fullName evidence="1">Uncharacterized protein</fullName>
    </submittedName>
</protein>
<name>A0ABZ0X320_9GAMM</name>
<keyword evidence="2" id="KW-1185">Reference proteome</keyword>